<dbReference type="SMART" id="SM00100">
    <property type="entry name" value="cNMP"/>
    <property type="match status" value="1"/>
</dbReference>
<protein>
    <submittedName>
        <fullName evidence="2">Cyclic nucleotide-binding domain protein</fullName>
    </submittedName>
</protein>
<dbReference type="InterPro" id="IPR018490">
    <property type="entry name" value="cNMP-bd_dom_sf"/>
</dbReference>
<gene>
    <name evidence="2" type="ORF">CA13_29290</name>
</gene>
<dbReference type="RefSeq" id="WP_146397421.1">
    <property type="nucleotide sequence ID" value="NZ_SJPJ01000001.1"/>
</dbReference>
<proteinExistence type="predicted"/>
<dbReference type="AlphaFoldDB" id="A0A5C5Z367"/>
<evidence type="ECO:0000313" key="3">
    <source>
        <dbReference type="Proteomes" id="UP000315010"/>
    </source>
</evidence>
<dbReference type="Pfam" id="PF00027">
    <property type="entry name" value="cNMP_binding"/>
    <property type="match status" value="1"/>
</dbReference>
<sequence>MTNLNAKPCNERITAQLKRLPWTKGLSEAAIEDIANAGEYVQLQADDIVHRANEKLTAVFFVVSSRLLATVIDLFGNQVLEKSLTRGSVFGLFSIAQPDQVNTNLVATEPTTGVRLGIEPLLELMSKHPDLQMNLYRLAGDLVRQMAMVDRTKSQPSAIGVVHQSAASRPLTPRLVRRLMQIENTPCVVGDDPNWQPVEGVPYRLLFEKGQLISEQQRQSQLNEWANLGRVFIDLDANQELDHFVRLLSFADTILWCVGPNDVGAALPILKVLLDKVPG</sequence>
<evidence type="ECO:0000313" key="2">
    <source>
        <dbReference type="EMBL" id="TWT81476.1"/>
    </source>
</evidence>
<dbReference type="PROSITE" id="PS50042">
    <property type="entry name" value="CNMP_BINDING_3"/>
    <property type="match status" value="1"/>
</dbReference>
<dbReference type="Proteomes" id="UP000315010">
    <property type="component" value="Unassembled WGS sequence"/>
</dbReference>
<dbReference type="InterPro" id="IPR014710">
    <property type="entry name" value="RmlC-like_jellyroll"/>
</dbReference>
<reference evidence="2 3" key="1">
    <citation type="submission" date="2019-02" db="EMBL/GenBank/DDBJ databases">
        <title>Deep-cultivation of Planctomycetes and their phenomic and genomic characterization uncovers novel biology.</title>
        <authorList>
            <person name="Wiegand S."/>
            <person name="Jogler M."/>
            <person name="Boedeker C."/>
            <person name="Pinto D."/>
            <person name="Vollmers J."/>
            <person name="Rivas-Marin E."/>
            <person name="Kohn T."/>
            <person name="Peeters S.H."/>
            <person name="Heuer A."/>
            <person name="Rast P."/>
            <person name="Oberbeckmann S."/>
            <person name="Bunk B."/>
            <person name="Jeske O."/>
            <person name="Meyerdierks A."/>
            <person name="Storesund J.E."/>
            <person name="Kallscheuer N."/>
            <person name="Luecker S."/>
            <person name="Lage O.M."/>
            <person name="Pohl T."/>
            <person name="Merkel B.J."/>
            <person name="Hornburger P."/>
            <person name="Mueller R.-W."/>
            <person name="Bruemmer F."/>
            <person name="Labrenz M."/>
            <person name="Spormann A.M."/>
            <person name="Op Den Camp H."/>
            <person name="Overmann J."/>
            <person name="Amann R."/>
            <person name="Jetten M.S.M."/>
            <person name="Mascher T."/>
            <person name="Medema M.H."/>
            <person name="Devos D.P."/>
            <person name="Kaster A.-K."/>
            <person name="Ovreas L."/>
            <person name="Rohde M."/>
            <person name="Galperin M.Y."/>
            <person name="Jogler C."/>
        </authorList>
    </citation>
    <scope>NUCLEOTIDE SEQUENCE [LARGE SCALE GENOMIC DNA]</scope>
    <source>
        <strain evidence="2 3">CA13</strain>
    </source>
</reference>
<dbReference type="CDD" id="cd00038">
    <property type="entry name" value="CAP_ED"/>
    <property type="match status" value="1"/>
</dbReference>
<dbReference type="SUPFAM" id="SSF51206">
    <property type="entry name" value="cAMP-binding domain-like"/>
    <property type="match status" value="1"/>
</dbReference>
<dbReference type="Gene3D" id="2.60.120.10">
    <property type="entry name" value="Jelly Rolls"/>
    <property type="match status" value="1"/>
</dbReference>
<feature type="domain" description="Cyclic nucleotide-binding" evidence="1">
    <location>
        <begin position="22"/>
        <end position="136"/>
    </location>
</feature>
<evidence type="ECO:0000259" key="1">
    <source>
        <dbReference type="PROSITE" id="PS50042"/>
    </source>
</evidence>
<dbReference type="InterPro" id="IPR000595">
    <property type="entry name" value="cNMP-bd_dom"/>
</dbReference>
<dbReference type="EMBL" id="SJPJ01000001">
    <property type="protein sequence ID" value="TWT81476.1"/>
    <property type="molecule type" value="Genomic_DNA"/>
</dbReference>
<keyword evidence="3" id="KW-1185">Reference proteome</keyword>
<name>A0A5C5Z367_9BACT</name>
<comment type="caution">
    <text evidence="2">The sequence shown here is derived from an EMBL/GenBank/DDBJ whole genome shotgun (WGS) entry which is preliminary data.</text>
</comment>
<organism evidence="2 3">
    <name type="scientific">Novipirellula herctigrandis</name>
    <dbReference type="NCBI Taxonomy" id="2527986"/>
    <lineage>
        <taxon>Bacteria</taxon>
        <taxon>Pseudomonadati</taxon>
        <taxon>Planctomycetota</taxon>
        <taxon>Planctomycetia</taxon>
        <taxon>Pirellulales</taxon>
        <taxon>Pirellulaceae</taxon>
        <taxon>Novipirellula</taxon>
    </lineage>
</organism>
<accession>A0A5C5Z367</accession>